<evidence type="ECO:0000256" key="16">
    <source>
        <dbReference type="ARBA" id="ARBA00023180"/>
    </source>
</evidence>
<dbReference type="PANTHER" id="PTHR10199">
    <property type="entry name" value="THROMBOSPONDIN"/>
    <property type="match status" value="1"/>
</dbReference>
<keyword evidence="17" id="KW-0834">Unfolded protein response</keyword>
<dbReference type="Pfam" id="PF05735">
    <property type="entry name" value="TSP_C"/>
    <property type="match status" value="1"/>
</dbReference>
<comment type="caution">
    <text evidence="19">Lacks conserved residue(s) required for the propagation of feature annotation.</text>
</comment>
<feature type="repeat" description="TSP type-3" evidence="20">
    <location>
        <begin position="675"/>
        <end position="710"/>
    </location>
</feature>
<feature type="domain" description="TSP C-terminal" evidence="23">
    <location>
        <begin position="714"/>
        <end position="928"/>
    </location>
</feature>
<proteinExistence type="inferred from homology"/>
<dbReference type="PROSITE" id="PS01186">
    <property type="entry name" value="EGF_2"/>
    <property type="match status" value="1"/>
</dbReference>
<dbReference type="PROSITE" id="PS01187">
    <property type="entry name" value="EGF_CA"/>
    <property type="match status" value="1"/>
</dbReference>
<keyword evidence="14" id="KW-0339">Growth factor</keyword>
<dbReference type="InterPro" id="IPR018097">
    <property type="entry name" value="EGF_Ca-bd_CS"/>
</dbReference>
<evidence type="ECO:0000256" key="10">
    <source>
        <dbReference type="ARBA" id="ARBA00022824"/>
    </source>
</evidence>
<dbReference type="Ensembl" id="ENSPNAT00000036528.2">
    <property type="protein sequence ID" value="ENSPNAP00000012462.2"/>
    <property type="gene ID" value="ENSPNAG00000018315.2"/>
</dbReference>
<dbReference type="PROSITE" id="PS51234">
    <property type="entry name" value="TSP3"/>
    <property type="match status" value="3"/>
</dbReference>
<dbReference type="SUPFAM" id="SSF49899">
    <property type="entry name" value="Concanavalin A-like lectins/glucanases"/>
    <property type="match status" value="2"/>
</dbReference>
<dbReference type="FunFam" id="2.10.25.10:FF:000027">
    <property type="entry name" value="Thrombospondin 3"/>
    <property type="match status" value="1"/>
</dbReference>
<dbReference type="InterPro" id="IPR003367">
    <property type="entry name" value="Thrombospondin_3-like_rpt"/>
</dbReference>
<protein>
    <submittedName>
        <fullName evidence="24">Thrombospondin 4b</fullName>
    </submittedName>
</protein>
<feature type="compositionally biased region" description="Basic and acidic residues" evidence="21">
    <location>
        <begin position="516"/>
        <end position="525"/>
    </location>
</feature>
<evidence type="ECO:0000256" key="9">
    <source>
        <dbReference type="ARBA" id="ARBA00022737"/>
    </source>
</evidence>
<evidence type="ECO:0000259" key="22">
    <source>
        <dbReference type="PROSITE" id="PS50026"/>
    </source>
</evidence>
<dbReference type="PROSITE" id="PS51236">
    <property type="entry name" value="TSP_CTER"/>
    <property type="match status" value="1"/>
</dbReference>
<dbReference type="PROSITE" id="PS50026">
    <property type="entry name" value="EGF_3"/>
    <property type="match status" value="2"/>
</dbReference>
<dbReference type="SMART" id="SM00210">
    <property type="entry name" value="TSPN"/>
    <property type="match status" value="1"/>
</dbReference>
<dbReference type="FunFam" id="2.60.120.200:FF:000123">
    <property type="entry name" value="Thrombospondin 4"/>
    <property type="match status" value="1"/>
</dbReference>
<name>A0A3B4CKC1_PYGNA</name>
<dbReference type="Gene3D" id="4.10.1080.10">
    <property type="entry name" value="TSP type-3 repeat"/>
    <property type="match status" value="2"/>
</dbReference>
<dbReference type="SMART" id="SM00181">
    <property type="entry name" value="EGF"/>
    <property type="match status" value="4"/>
</dbReference>
<evidence type="ECO:0000256" key="12">
    <source>
        <dbReference type="ARBA" id="ARBA00022889"/>
    </source>
</evidence>
<comment type="similarity">
    <text evidence="4">Belongs to the thrombospondin family.</text>
</comment>
<dbReference type="CDD" id="cd00054">
    <property type="entry name" value="EGF_CA"/>
    <property type="match status" value="2"/>
</dbReference>
<reference evidence="24 25" key="1">
    <citation type="submission" date="2020-10" db="EMBL/GenBank/DDBJ databases">
        <title>Pygocentrus nattereri (red-bellied piranha) genome, fPygNat1, primary haplotype.</title>
        <authorList>
            <person name="Myers G."/>
            <person name="Meyer A."/>
            <person name="Karagic N."/>
            <person name="Pippel M."/>
            <person name="Winkler S."/>
            <person name="Tracey A."/>
            <person name="Wood J."/>
            <person name="Formenti G."/>
            <person name="Howe K."/>
            <person name="Fedrigo O."/>
            <person name="Jarvis E.D."/>
        </authorList>
    </citation>
    <scope>NUCLEOTIDE SEQUENCE [LARGE SCALE GENOMIC DNA]</scope>
</reference>
<feature type="region of interest" description="Disordered" evidence="21">
    <location>
        <begin position="589"/>
        <end position="663"/>
    </location>
</feature>
<evidence type="ECO:0000256" key="19">
    <source>
        <dbReference type="PROSITE-ProRule" id="PRU00076"/>
    </source>
</evidence>
<dbReference type="Pfam" id="PF07645">
    <property type="entry name" value="EGF_CA"/>
    <property type="match status" value="2"/>
</dbReference>
<evidence type="ECO:0000256" key="2">
    <source>
        <dbReference type="ARBA" id="ARBA00004369"/>
    </source>
</evidence>
<evidence type="ECO:0000256" key="5">
    <source>
        <dbReference type="ARBA" id="ARBA00022525"/>
    </source>
</evidence>
<comment type="subcellular location">
    <subcellularLocation>
        <location evidence="1">Endoplasmic reticulum</location>
    </subcellularLocation>
    <subcellularLocation>
        <location evidence="2">Sarcoplasmic reticulum</location>
    </subcellularLocation>
    <subcellularLocation>
        <location evidence="3">Secreted</location>
        <location evidence="3">Extracellular space</location>
        <location evidence="3">Extracellular matrix</location>
    </subcellularLocation>
</comment>
<keyword evidence="10" id="KW-0256">Endoplasmic reticulum</keyword>
<dbReference type="InterPro" id="IPR008859">
    <property type="entry name" value="Thrombospondin_C"/>
</dbReference>
<keyword evidence="18" id="KW-0497">Mitogen</keyword>
<dbReference type="GO" id="GO:0007155">
    <property type="term" value="P:cell adhesion"/>
    <property type="evidence" value="ECO:0007669"/>
    <property type="project" value="UniProtKB-KW"/>
</dbReference>
<reference evidence="24" key="3">
    <citation type="submission" date="2025-09" db="UniProtKB">
        <authorList>
            <consortium name="Ensembl"/>
        </authorList>
    </citation>
    <scope>IDENTIFICATION</scope>
</reference>
<dbReference type="InterPro" id="IPR028974">
    <property type="entry name" value="TSP_type-3_rpt"/>
</dbReference>
<feature type="repeat" description="TSP type-3" evidence="20">
    <location>
        <begin position="538"/>
        <end position="573"/>
    </location>
</feature>
<dbReference type="FunFam" id="2.10.25.10:FF:000170">
    <property type="entry name" value="thrombospondin-3 isoform X1"/>
    <property type="match status" value="1"/>
</dbReference>
<dbReference type="SUPFAM" id="SSF57196">
    <property type="entry name" value="EGF/Laminin"/>
    <property type="match status" value="1"/>
</dbReference>
<keyword evidence="8" id="KW-0732">Signal</keyword>
<keyword evidence="5" id="KW-0964">Secreted</keyword>
<dbReference type="InterPro" id="IPR017897">
    <property type="entry name" value="Thrombospondin_3_rpt"/>
</dbReference>
<evidence type="ECO:0000256" key="6">
    <source>
        <dbReference type="ARBA" id="ARBA00022530"/>
    </source>
</evidence>
<dbReference type="GO" id="GO:0008083">
    <property type="term" value="F:growth factor activity"/>
    <property type="evidence" value="ECO:0007669"/>
    <property type="project" value="UniProtKB-KW"/>
</dbReference>
<evidence type="ECO:0000256" key="14">
    <source>
        <dbReference type="ARBA" id="ARBA00023030"/>
    </source>
</evidence>
<dbReference type="InterPro" id="IPR000742">
    <property type="entry name" value="EGF"/>
</dbReference>
<keyword evidence="7 19" id="KW-0245">EGF-like domain</keyword>
<dbReference type="Proteomes" id="UP001501920">
    <property type="component" value="Chromosome 16"/>
</dbReference>
<evidence type="ECO:0000256" key="11">
    <source>
        <dbReference type="ARBA" id="ARBA00022837"/>
    </source>
</evidence>
<keyword evidence="25" id="KW-1185">Reference proteome</keyword>
<evidence type="ECO:0000256" key="15">
    <source>
        <dbReference type="ARBA" id="ARBA00023157"/>
    </source>
</evidence>
<evidence type="ECO:0000256" key="20">
    <source>
        <dbReference type="PROSITE-ProRule" id="PRU00634"/>
    </source>
</evidence>
<feature type="compositionally biased region" description="Acidic residues" evidence="21">
    <location>
        <begin position="643"/>
        <end position="654"/>
    </location>
</feature>
<keyword evidence="11 20" id="KW-0106">Calcium</keyword>
<evidence type="ECO:0000256" key="17">
    <source>
        <dbReference type="ARBA" id="ARBA00023230"/>
    </source>
</evidence>
<dbReference type="Gene3D" id="1.20.5.10">
    <property type="match status" value="1"/>
</dbReference>
<feature type="domain" description="EGF-like" evidence="22">
    <location>
        <begin position="403"/>
        <end position="445"/>
    </location>
</feature>
<dbReference type="FunFam" id="2.10.25.10:FF:000025">
    <property type="entry name" value="Thrombospondin 3"/>
    <property type="match status" value="1"/>
</dbReference>
<feature type="domain" description="EGF-like" evidence="22">
    <location>
        <begin position="306"/>
        <end position="343"/>
    </location>
</feature>
<evidence type="ECO:0000256" key="1">
    <source>
        <dbReference type="ARBA" id="ARBA00004240"/>
    </source>
</evidence>
<dbReference type="Pfam" id="PF11598">
    <property type="entry name" value="COMP"/>
    <property type="match status" value="1"/>
</dbReference>
<evidence type="ECO:0000256" key="18">
    <source>
        <dbReference type="ARBA" id="ARBA00023246"/>
    </source>
</evidence>
<evidence type="ECO:0000259" key="23">
    <source>
        <dbReference type="PROSITE" id="PS51236"/>
    </source>
</evidence>
<dbReference type="GO" id="GO:0005509">
    <property type="term" value="F:calcium ion binding"/>
    <property type="evidence" value="ECO:0007669"/>
    <property type="project" value="UniProtKB-UniRule"/>
</dbReference>
<dbReference type="AlphaFoldDB" id="A0A3B4CKC1"/>
<dbReference type="SUPFAM" id="SSF103647">
    <property type="entry name" value="TSP type-3 repeat"/>
    <property type="match status" value="3"/>
</dbReference>
<dbReference type="InterPro" id="IPR048287">
    <property type="entry name" value="TSPN-like_N"/>
</dbReference>
<dbReference type="GO" id="GO:0005576">
    <property type="term" value="C:extracellular region"/>
    <property type="evidence" value="ECO:0007669"/>
    <property type="project" value="InterPro"/>
</dbReference>
<dbReference type="Pfam" id="PF02412">
    <property type="entry name" value="TSP_3"/>
    <property type="match status" value="5"/>
</dbReference>
<sequence>AFFQTAANKMSLDMYNLLTSPECLPDLLHGGLAEQGVTELFLLATFRLQPRTGTTVFGLYNPQDGSKYFEFTVLGKLNKATLRYLRSDGRLATVTFNNLKLADGEKHHLLFHLKGMEVRAPGPAPHGQGTLPVPGIELYLDCRLVETVRDLPVAFNGLNSNRGVELKTMQGKAQEQLEELKLAFGDSLENVASLQDCKAPVSSPLLHYTAFSVLLCKYSLYICVYLQVKETSFLRNTISECQACGKTLPTYRLCVFFIASLDGTVVKQRCAPGVCFRDDMCIETQDGIECGPCPDGYTGDGYSCDDVDECQFNPCFPGVRCVNMAPGFRCEACPLGYTGMAVEGVGVAFAQTHKQVCDDIDECKGPNNGGCTANSVCLNSMGSYTCGGCKTGFTGDQVRGCKPEKSCGNRLQNPCDPNAQCTEERDGTITCLCGIGWAGNGYLCGKDTDIDGYPDEKLRCRDPTCKKDNCVTVPNSGQEDADSDGKGDACDPDADGDGIPNDQDNCWLKPNVDQTNSDKDSHGDACDNCVSVENPDQRDTDSDGLGDACDDDMDGDGVKNFLDNCQRVKNRDQLDRDGDGVGDACDSCGDIPNPNQSDIDNDLVGDSCDTNQDSDGDGHQDSKDNCPLVINSSQLDSDKDGLGDECDDDDDNDNIPDFLPPGPDNCRLVPNPDQIDDNNDGVGDVCESDFDQDKVIDRIDNCPENAEITLTDFRAYQTVVLDPEGDAQIDPNWVVLNQGMEIVQTMNSDPGLAVGYTAFSGVDFEGTFHVNTVTDDDYAGFIFGYQDSSSFYVVMWKQTEQTYWQATPFRAVAEPGIQLKAVKSKSGPGEHLRNSLWHTGDTNDQVRLLWKDQRNVGWKDKVSYRWYLQHRPQVGYIRVRFYEGTELVADSGVTIDTTMRGGRLGVFCFSQENIIWSNLKYRCNDTIPEDFQEFSTQQVLDPL</sequence>
<dbReference type="InterPro" id="IPR046970">
    <property type="entry name" value="TSP/COMP_CC_sf"/>
</dbReference>
<dbReference type="Gene3D" id="2.10.25.10">
    <property type="entry name" value="Laminin"/>
    <property type="match status" value="4"/>
</dbReference>
<dbReference type="SUPFAM" id="SSF58006">
    <property type="entry name" value="Assembly domain of cartilage oligomeric matrix protein"/>
    <property type="match status" value="1"/>
</dbReference>
<keyword evidence="9" id="KW-0677">Repeat</keyword>
<keyword evidence="15" id="KW-1015">Disulfide bond</keyword>
<keyword evidence="16" id="KW-0325">Glycoprotein</keyword>
<keyword evidence="12" id="KW-0130">Cell adhesion</keyword>
<feature type="region of interest" description="Disordered" evidence="21">
    <location>
        <begin position="475"/>
        <end position="551"/>
    </location>
</feature>
<dbReference type="GO" id="GO:0051781">
    <property type="term" value="P:positive regulation of cell division"/>
    <property type="evidence" value="ECO:0007669"/>
    <property type="project" value="UniProtKB-KW"/>
</dbReference>
<dbReference type="PANTHER" id="PTHR10199:SF92">
    <property type="entry name" value="THROMBOSPONDIN-4"/>
    <property type="match status" value="1"/>
</dbReference>
<dbReference type="GO" id="GO:0016529">
    <property type="term" value="C:sarcoplasmic reticulum"/>
    <property type="evidence" value="ECO:0007669"/>
    <property type="project" value="UniProtKB-SubCell"/>
</dbReference>
<evidence type="ECO:0000313" key="25">
    <source>
        <dbReference type="Proteomes" id="UP001501920"/>
    </source>
</evidence>
<dbReference type="InterPro" id="IPR049883">
    <property type="entry name" value="NOTCH1_EGF-like"/>
</dbReference>
<feature type="repeat" description="TSP type-3" evidence="20">
    <location>
        <begin position="479"/>
        <end position="514"/>
    </location>
</feature>
<dbReference type="GO" id="GO:0006986">
    <property type="term" value="P:response to unfolded protein"/>
    <property type="evidence" value="ECO:0007669"/>
    <property type="project" value="UniProtKB-KW"/>
</dbReference>
<dbReference type="InterPro" id="IPR001881">
    <property type="entry name" value="EGF-like_Ca-bd_dom"/>
</dbReference>
<dbReference type="InterPro" id="IPR024665">
    <property type="entry name" value="TSP/COMP_CC"/>
</dbReference>
<reference evidence="24" key="2">
    <citation type="submission" date="2025-08" db="UniProtKB">
        <authorList>
            <consortium name="Ensembl"/>
        </authorList>
    </citation>
    <scope>IDENTIFICATION</scope>
</reference>
<evidence type="ECO:0000313" key="24">
    <source>
        <dbReference type="Ensembl" id="ENSPNAP00000012462.2"/>
    </source>
</evidence>
<feature type="compositionally biased region" description="Acidic residues" evidence="21">
    <location>
        <begin position="542"/>
        <end position="551"/>
    </location>
</feature>
<accession>A0A3B4CKC1</accession>
<organism evidence="24 25">
    <name type="scientific">Pygocentrus nattereri</name>
    <name type="common">Red-bellied piranha</name>
    <dbReference type="NCBI Taxonomy" id="42514"/>
    <lineage>
        <taxon>Eukaryota</taxon>
        <taxon>Metazoa</taxon>
        <taxon>Chordata</taxon>
        <taxon>Craniata</taxon>
        <taxon>Vertebrata</taxon>
        <taxon>Euteleostomi</taxon>
        <taxon>Actinopterygii</taxon>
        <taxon>Neopterygii</taxon>
        <taxon>Teleostei</taxon>
        <taxon>Ostariophysi</taxon>
        <taxon>Characiformes</taxon>
        <taxon>Characoidei</taxon>
        <taxon>Pygocentrus</taxon>
    </lineage>
</organism>
<dbReference type="FunFam" id="4.10.1080.10:FF:000004">
    <property type="entry name" value="Cartilage oligomeric matrix protein"/>
    <property type="match status" value="1"/>
</dbReference>
<dbReference type="FunFam" id="4.10.1080.10:FF:000001">
    <property type="entry name" value="Thrombospondin 3"/>
    <property type="match status" value="1"/>
</dbReference>
<keyword evidence="6" id="KW-0272">Extracellular matrix</keyword>
<dbReference type="SMART" id="SM00179">
    <property type="entry name" value="EGF_CA"/>
    <property type="match status" value="2"/>
</dbReference>
<dbReference type="FunFam" id="2.60.120.200:FF:000002">
    <property type="entry name" value="Thrombospondin 3"/>
    <property type="match status" value="1"/>
</dbReference>
<evidence type="ECO:0000256" key="3">
    <source>
        <dbReference type="ARBA" id="ARBA00004498"/>
    </source>
</evidence>
<evidence type="ECO:0000256" key="13">
    <source>
        <dbReference type="ARBA" id="ARBA00022951"/>
    </source>
</evidence>
<evidence type="ECO:0000256" key="21">
    <source>
        <dbReference type="SAM" id="MobiDB-lite"/>
    </source>
</evidence>
<dbReference type="InterPro" id="IPR013320">
    <property type="entry name" value="ConA-like_dom_sf"/>
</dbReference>
<evidence type="ECO:0000256" key="7">
    <source>
        <dbReference type="ARBA" id="ARBA00022536"/>
    </source>
</evidence>
<dbReference type="Gene3D" id="2.60.120.200">
    <property type="match status" value="2"/>
</dbReference>
<keyword evidence="13" id="KW-0703">Sarcoplasmic reticulum</keyword>
<evidence type="ECO:0000256" key="8">
    <source>
        <dbReference type="ARBA" id="ARBA00022729"/>
    </source>
</evidence>
<evidence type="ECO:0000256" key="4">
    <source>
        <dbReference type="ARBA" id="ARBA00009456"/>
    </source>
</evidence>
<dbReference type="GeneTree" id="ENSGT00940000155227"/>